<sequence length="111" mass="12727">MFRYPRMADLQGFMQIVIPDELSGSIVAKTLPVLPHMTAKEVRKMIAHKFRVTNPEDYGLFKLVKGEETQLTDNDCPQAIKADLLTSGVDCRFAYKRYDVKFVWPFSDKPA</sequence>
<dbReference type="Proteomes" id="UP000821866">
    <property type="component" value="Chromosome 4"/>
</dbReference>
<accession>A0A9J6E0U5</accession>
<keyword evidence="3" id="KW-1185">Reference proteome</keyword>
<name>A0A9J6E0U5_RHIMP</name>
<reference evidence="2" key="1">
    <citation type="journal article" date="2020" name="Cell">
        <title>Large-Scale Comparative Analyses of Tick Genomes Elucidate Their Genetic Diversity and Vector Capacities.</title>
        <authorList>
            <consortium name="Tick Genome and Microbiome Consortium (TIGMIC)"/>
            <person name="Jia N."/>
            <person name="Wang J."/>
            <person name="Shi W."/>
            <person name="Du L."/>
            <person name="Sun Y."/>
            <person name="Zhan W."/>
            <person name="Jiang J.F."/>
            <person name="Wang Q."/>
            <person name="Zhang B."/>
            <person name="Ji P."/>
            <person name="Bell-Sakyi L."/>
            <person name="Cui X.M."/>
            <person name="Yuan T.T."/>
            <person name="Jiang B.G."/>
            <person name="Yang W.F."/>
            <person name="Lam T.T."/>
            <person name="Chang Q.C."/>
            <person name="Ding S.J."/>
            <person name="Wang X.J."/>
            <person name="Zhu J.G."/>
            <person name="Ruan X.D."/>
            <person name="Zhao L."/>
            <person name="Wei J.T."/>
            <person name="Ye R.Z."/>
            <person name="Que T.C."/>
            <person name="Du C.H."/>
            <person name="Zhou Y.H."/>
            <person name="Cheng J.X."/>
            <person name="Dai P.F."/>
            <person name="Guo W.B."/>
            <person name="Han X.H."/>
            <person name="Huang E.J."/>
            <person name="Li L.F."/>
            <person name="Wei W."/>
            <person name="Gao Y.C."/>
            <person name="Liu J.Z."/>
            <person name="Shao H.Z."/>
            <person name="Wang X."/>
            <person name="Wang C.C."/>
            <person name="Yang T.C."/>
            <person name="Huo Q.B."/>
            <person name="Li W."/>
            <person name="Chen H.Y."/>
            <person name="Chen S.E."/>
            <person name="Zhou L.G."/>
            <person name="Ni X.B."/>
            <person name="Tian J.H."/>
            <person name="Sheng Y."/>
            <person name="Liu T."/>
            <person name="Pan Y.S."/>
            <person name="Xia L.Y."/>
            <person name="Li J."/>
            <person name="Zhao F."/>
            <person name="Cao W.C."/>
        </authorList>
    </citation>
    <scope>NUCLEOTIDE SEQUENCE</scope>
    <source>
        <strain evidence="2">Rmic-2018</strain>
    </source>
</reference>
<organism evidence="2 3">
    <name type="scientific">Rhipicephalus microplus</name>
    <name type="common">Cattle tick</name>
    <name type="synonym">Boophilus microplus</name>
    <dbReference type="NCBI Taxonomy" id="6941"/>
    <lineage>
        <taxon>Eukaryota</taxon>
        <taxon>Metazoa</taxon>
        <taxon>Ecdysozoa</taxon>
        <taxon>Arthropoda</taxon>
        <taxon>Chelicerata</taxon>
        <taxon>Arachnida</taxon>
        <taxon>Acari</taxon>
        <taxon>Parasitiformes</taxon>
        <taxon>Ixodida</taxon>
        <taxon>Ixodoidea</taxon>
        <taxon>Ixodidae</taxon>
        <taxon>Rhipicephalinae</taxon>
        <taxon>Rhipicephalus</taxon>
        <taxon>Boophilus</taxon>
    </lineage>
</organism>
<dbReference type="EMBL" id="JABSTU010000006">
    <property type="protein sequence ID" value="KAH8027640.1"/>
    <property type="molecule type" value="Genomic_DNA"/>
</dbReference>
<reference evidence="2" key="2">
    <citation type="submission" date="2021-09" db="EMBL/GenBank/DDBJ databases">
        <authorList>
            <person name="Jia N."/>
            <person name="Wang J."/>
            <person name="Shi W."/>
            <person name="Du L."/>
            <person name="Sun Y."/>
            <person name="Zhan W."/>
            <person name="Jiang J."/>
            <person name="Wang Q."/>
            <person name="Zhang B."/>
            <person name="Ji P."/>
            <person name="Sakyi L.B."/>
            <person name="Cui X."/>
            <person name="Yuan T."/>
            <person name="Jiang B."/>
            <person name="Yang W."/>
            <person name="Lam T.T.-Y."/>
            <person name="Chang Q."/>
            <person name="Ding S."/>
            <person name="Wang X."/>
            <person name="Zhu J."/>
            <person name="Ruan X."/>
            <person name="Zhao L."/>
            <person name="Wei J."/>
            <person name="Que T."/>
            <person name="Du C."/>
            <person name="Cheng J."/>
            <person name="Dai P."/>
            <person name="Han X."/>
            <person name="Huang E."/>
            <person name="Gao Y."/>
            <person name="Liu J."/>
            <person name="Shao H."/>
            <person name="Ye R."/>
            <person name="Li L."/>
            <person name="Wei W."/>
            <person name="Wang X."/>
            <person name="Wang C."/>
            <person name="Huo Q."/>
            <person name="Li W."/>
            <person name="Guo W."/>
            <person name="Chen H."/>
            <person name="Chen S."/>
            <person name="Zhou L."/>
            <person name="Zhou L."/>
            <person name="Ni X."/>
            <person name="Tian J."/>
            <person name="Zhou Y."/>
            <person name="Sheng Y."/>
            <person name="Liu T."/>
            <person name="Pan Y."/>
            <person name="Xia L."/>
            <person name="Li J."/>
            <person name="Zhao F."/>
            <person name="Cao W."/>
        </authorList>
    </citation>
    <scope>NUCLEOTIDE SEQUENCE</scope>
    <source>
        <strain evidence="2">Rmic-2018</strain>
        <tissue evidence="2">Larvae</tissue>
    </source>
</reference>
<dbReference type="Pfam" id="PF00788">
    <property type="entry name" value="RA"/>
    <property type="match status" value="1"/>
</dbReference>
<dbReference type="SUPFAM" id="SSF54236">
    <property type="entry name" value="Ubiquitin-like"/>
    <property type="match status" value="1"/>
</dbReference>
<proteinExistence type="predicted"/>
<evidence type="ECO:0000313" key="2">
    <source>
        <dbReference type="EMBL" id="KAH8027640.1"/>
    </source>
</evidence>
<dbReference type="GO" id="GO:0007165">
    <property type="term" value="P:signal transduction"/>
    <property type="evidence" value="ECO:0007669"/>
    <property type="project" value="InterPro"/>
</dbReference>
<dbReference type="VEuPathDB" id="VectorBase:LOC119167080"/>
<gene>
    <name evidence="2" type="ORF">HPB51_007190</name>
</gene>
<evidence type="ECO:0000259" key="1">
    <source>
        <dbReference type="PROSITE" id="PS50200"/>
    </source>
</evidence>
<feature type="domain" description="Ras-associating" evidence="1">
    <location>
        <begin position="17"/>
        <end position="100"/>
    </location>
</feature>
<dbReference type="CDD" id="cd01776">
    <property type="entry name" value="RA_Rin"/>
    <property type="match status" value="1"/>
</dbReference>
<evidence type="ECO:0000313" key="3">
    <source>
        <dbReference type="Proteomes" id="UP000821866"/>
    </source>
</evidence>
<protein>
    <recommendedName>
        <fullName evidence="1">Ras-associating domain-containing protein</fullName>
    </recommendedName>
</protein>
<dbReference type="PROSITE" id="PS50200">
    <property type="entry name" value="RA"/>
    <property type="match status" value="1"/>
</dbReference>
<dbReference type="AlphaFoldDB" id="A0A9J6E0U5"/>
<dbReference type="InterPro" id="IPR000159">
    <property type="entry name" value="RA_dom"/>
</dbReference>
<dbReference type="InterPro" id="IPR029071">
    <property type="entry name" value="Ubiquitin-like_domsf"/>
</dbReference>
<dbReference type="SMART" id="SM00314">
    <property type="entry name" value="RA"/>
    <property type="match status" value="1"/>
</dbReference>
<comment type="caution">
    <text evidence="2">The sequence shown here is derived from an EMBL/GenBank/DDBJ whole genome shotgun (WGS) entry which is preliminary data.</text>
</comment>